<dbReference type="HOGENOM" id="CLU_1723741_0_0_1"/>
<accession>R9ACW1</accession>
<dbReference type="GeneID" id="20374220"/>
<evidence type="ECO:0000313" key="2">
    <source>
        <dbReference type="Proteomes" id="UP000014064"/>
    </source>
</evidence>
<name>R9ACW1_WALI9</name>
<dbReference type="RefSeq" id="XP_009269103.1">
    <property type="nucleotide sequence ID" value="XM_009270828.1"/>
</dbReference>
<evidence type="ECO:0000313" key="1">
    <source>
        <dbReference type="EMBL" id="EOR00039.1"/>
    </source>
</evidence>
<dbReference type="KEGG" id="wic:J056_001268"/>
<dbReference type="Proteomes" id="UP000014064">
    <property type="component" value="Unassembled WGS sequence"/>
</dbReference>
<sequence length="152" mass="16845">MGSGAIISRLNTVYQQVGLPTGGTYPWWYAVGDKARLAGREFQADILGHGMSYTGTQSYTRAIEGTFDEKRQAKETICSANLYSIGNEETEAARIRIDAASTSDRPADLIKTPELEDQFVEYKDEEEDEFYAAAKGLTDDVAINRMAIVFQL</sequence>
<protein>
    <submittedName>
        <fullName evidence="1">Uncharacterized protein</fullName>
    </submittedName>
</protein>
<dbReference type="AlphaFoldDB" id="R9ACW1"/>
<dbReference type="EMBL" id="KE007237">
    <property type="protein sequence ID" value="EOR00039.1"/>
    <property type="molecule type" value="Genomic_DNA"/>
</dbReference>
<keyword evidence="2" id="KW-1185">Reference proteome</keyword>
<gene>
    <name evidence="1" type="ORF">J056_001268</name>
</gene>
<reference evidence="2" key="1">
    <citation type="journal article" date="2013" name="BMC Genomics">
        <title>Genome and transcriptome sequencing of the halophilic fungus Wallemia ichthyophaga: haloadaptations present and absent.</title>
        <authorList>
            <person name="Zajc J."/>
            <person name="Liu Y."/>
            <person name="Dai W."/>
            <person name="Yang Z."/>
            <person name="Hu J."/>
            <person name="Gostincar C."/>
            <person name="Gunde-Cimerman N."/>
        </authorList>
    </citation>
    <scope>NUCLEOTIDE SEQUENCE [LARGE SCALE GENOMIC DNA]</scope>
    <source>
        <strain evidence="2">EXF-994 / CBS 113033</strain>
    </source>
</reference>
<organism evidence="1 2">
    <name type="scientific">Wallemia ichthyophaga (strain EXF-994 / CBS 113033)</name>
    <dbReference type="NCBI Taxonomy" id="1299270"/>
    <lineage>
        <taxon>Eukaryota</taxon>
        <taxon>Fungi</taxon>
        <taxon>Dikarya</taxon>
        <taxon>Basidiomycota</taxon>
        <taxon>Wallemiomycotina</taxon>
        <taxon>Wallemiomycetes</taxon>
        <taxon>Wallemiales</taxon>
        <taxon>Wallemiaceae</taxon>
        <taxon>Wallemia</taxon>
    </lineage>
</organism>
<proteinExistence type="predicted"/>